<reference evidence="4 5" key="1">
    <citation type="submission" date="2024-10" db="EMBL/GenBank/DDBJ databases">
        <title>Updated reference genomes for cyclostephanoid diatoms.</title>
        <authorList>
            <person name="Roberts W.R."/>
            <person name="Alverson A.J."/>
        </authorList>
    </citation>
    <scope>NUCLEOTIDE SEQUENCE [LARGE SCALE GENOMIC DNA]</scope>
    <source>
        <strain evidence="4 5">AJA232-27</strain>
    </source>
</reference>
<keyword evidence="5" id="KW-1185">Reference proteome</keyword>
<feature type="repeat" description="HEAT" evidence="2">
    <location>
        <begin position="435"/>
        <end position="473"/>
    </location>
</feature>
<evidence type="ECO:0000256" key="1">
    <source>
        <dbReference type="ARBA" id="ARBA00022737"/>
    </source>
</evidence>
<dbReference type="GO" id="GO:0005737">
    <property type="term" value="C:cytoplasm"/>
    <property type="evidence" value="ECO:0007669"/>
    <property type="project" value="UniProtKB-ARBA"/>
</dbReference>
<sequence length="747" mass="79648">MAMMGGIDHPPPTTTSQPHHQPHAPIAGPLASGTTPALTLARSLHCEADSILSMPPYDLFVAQLSSDSTEARVDAMKKLAIVGEAMGTEGTLGKLIPYLMETVTTSSSSSGGASASTTSSHPRGGGGGGEEEEDDDEILLNLATQLGLMVPGLIPGHAALPLLPILEHLCCTEETVVRDKAVETMNSIIPLLLPGGGGGAGGKSTSDEEMMEGGGAGGGGGPHGLLLAMAKRLAGADWFTAKVSAAGVLPTIYAFWNAHSSSAGGGSGGGGRSNGNTIASDNEAKRELRILYKDLSEDDTPMVRRSAAKHFGRMVEAVAGLTETADAMIRGGKPNPHLIEENKRLVSYELVPIFQALSSDEQDSVRLLAVCCAGSVGCGLGREPSVTAEIVLPVVRGGCADLSWRVRHNLAKVFSTVTGSLGFVGPKHINRQDEVFEFFAALLQDNEAEVRAAAVENIARMAQLGGADLFRKHIVHLFPVLADDLVMEVRSKLAQTLMDCCDPAICNTLNDDIILEDFKPLLENFLNDEFAEVQLHILTKLSRVSHLLGKMDVVVSSILQMSKAQNWRVREAVGRLLPFLAEARGMAFFQDHLLDPWLKIMSDQVADVRSACVDGMPRLLSASGSAWIQSEILPHFAKIYDESNSYLNRITVLRCYAALTEKHGDNENNVSPELMKQIVATMLRGLKDKVPNVRLIAARGLGFVTISGQCDDATMSTVVIPALSECITTDPDWDCKFQCELALSSKV</sequence>
<organism evidence="4 5">
    <name type="scientific">Discostella pseudostelligera</name>
    <dbReference type="NCBI Taxonomy" id="259834"/>
    <lineage>
        <taxon>Eukaryota</taxon>
        <taxon>Sar</taxon>
        <taxon>Stramenopiles</taxon>
        <taxon>Ochrophyta</taxon>
        <taxon>Bacillariophyta</taxon>
        <taxon>Coscinodiscophyceae</taxon>
        <taxon>Thalassiosirophycidae</taxon>
        <taxon>Stephanodiscales</taxon>
        <taxon>Stephanodiscaceae</taxon>
        <taxon>Discostella</taxon>
    </lineage>
</organism>
<dbReference type="PANTHER" id="PTHR10648">
    <property type="entry name" value="SERINE/THREONINE-PROTEIN PHOSPHATASE PP2A 65 KDA REGULATORY SUBUNIT"/>
    <property type="match status" value="1"/>
</dbReference>
<dbReference type="PROSITE" id="PS50077">
    <property type="entry name" value="HEAT_REPEAT"/>
    <property type="match status" value="1"/>
</dbReference>
<dbReference type="GO" id="GO:0032991">
    <property type="term" value="C:protein-containing complex"/>
    <property type="evidence" value="ECO:0007669"/>
    <property type="project" value="UniProtKB-ARBA"/>
</dbReference>
<dbReference type="AlphaFoldDB" id="A0ABD3M124"/>
<dbReference type="Proteomes" id="UP001530293">
    <property type="component" value="Unassembled WGS sequence"/>
</dbReference>
<feature type="compositionally biased region" description="Low complexity" evidence="3">
    <location>
        <begin position="14"/>
        <end position="25"/>
    </location>
</feature>
<dbReference type="InterPro" id="IPR011989">
    <property type="entry name" value="ARM-like"/>
</dbReference>
<feature type="region of interest" description="Disordered" evidence="3">
    <location>
        <begin position="106"/>
        <end position="134"/>
    </location>
</feature>
<name>A0ABD3M124_9STRA</name>
<dbReference type="FunFam" id="1.25.10.10:FF:000318">
    <property type="entry name" value="Serine/threonine-protein phosphatase 2A regulatory subunit A gamma isoform"/>
    <property type="match status" value="1"/>
</dbReference>
<dbReference type="InterPro" id="IPR016024">
    <property type="entry name" value="ARM-type_fold"/>
</dbReference>
<dbReference type="InterPro" id="IPR051023">
    <property type="entry name" value="PP2A_Regulatory_Subunit_A"/>
</dbReference>
<feature type="compositionally biased region" description="Low complexity" evidence="3">
    <location>
        <begin position="106"/>
        <end position="120"/>
    </location>
</feature>
<dbReference type="InterPro" id="IPR021133">
    <property type="entry name" value="HEAT_type_2"/>
</dbReference>
<evidence type="ECO:0000256" key="2">
    <source>
        <dbReference type="PROSITE-ProRule" id="PRU00103"/>
    </source>
</evidence>
<evidence type="ECO:0000313" key="5">
    <source>
        <dbReference type="Proteomes" id="UP001530293"/>
    </source>
</evidence>
<feature type="region of interest" description="Disordered" evidence="3">
    <location>
        <begin position="1"/>
        <end position="29"/>
    </location>
</feature>
<dbReference type="InterPro" id="IPR000357">
    <property type="entry name" value="HEAT"/>
</dbReference>
<dbReference type="Gene3D" id="1.25.10.10">
    <property type="entry name" value="Leucine-rich Repeat Variant"/>
    <property type="match status" value="1"/>
</dbReference>
<gene>
    <name evidence="4" type="ORF">ACHAWU_000375</name>
</gene>
<accession>A0ABD3M124</accession>
<dbReference type="PANTHER" id="PTHR10648:SF4">
    <property type="entry name" value="PROTEIN PHOSPHATASE 2 (FORMERLY 2A), REGULATORY SUBUNIT A, BETA ISOFORM-RELATED"/>
    <property type="match status" value="1"/>
</dbReference>
<keyword evidence="1" id="KW-0677">Repeat</keyword>
<dbReference type="Pfam" id="PF02985">
    <property type="entry name" value="HEAT"/>
    <property type="match status" value="1"/>
</dbReference>
<protein>
    <submittedName>
        <fullName evidence="4">Uncharacterized protein</fullName>
    </submittedName>
</protein>
<proteinExistence type="predicted"/>
<dbReference type="SUPFAM" id="SSF48371">
    <property type="entry name" value="ARM repeat"/>
    <property type="match status" value="1"/>
</dbReference>
<evidence type="ECO:0000313" key="4">
    <source>
        <dbReference type="EMBL" id="KAL3757734.1"/>
    </source>
</evidence>
<dbReference type="EMBL" id="JALLBG020000254">
    <property type="protein sequence ID" value="KAL3757734.1"/>
    <property type="molecule type" value="Genomic_DNA"/>
</dbReference>
<evidence type="ECO:0000256" key="3">
    <source>
        <dbReference type="SAM" id="MobiDB-lite"/>
    </source>
</evidence>
<comment type="caution">
    <text evidence="4">The sequence shown here is derived from an EMBL/GenBank/DDBJ whole genome shotgun (WGS) entry which is preliminary data.</text>
</comment>